<dbReference type="Gene3D" id="1.20.1740.10">
    <property type="entry name" value="Amino acid/polyamine transporter I"/>
    <property type="match status" value="1"/>
</dbReference>
<evidence type="ECO:0008006" key="10">
    <source>
        <dbReference type="Google" id="ProtNLM"/>
    </source>
</evidence>
<keyword evidence="2" id="KW-0813">Transport</keyword>
<dbReference type="InterPro" id="IPR002293">
    <property type="entry name" value="AA/rel_permease1"/>
</dbReference>
<dbReference type="EMBL" id="HBHT01014394">
    <property type="protein sequence ID" value="CAD9960493.1"/>
    <property type="molecule type" value="Transcribed_RNA"/>
</dbReference>
<dbReference type="AlphaFoldDB" id="A0A7S2Y9F4"/>
<comment type="similarity">
    <text evidence="7">Belongs to the amino acid-polyamine-organocation (APC) superfamily. Polyamine:cation symporter (PHS) (TC 2.A.3.12) family.</text>
</comment>
<dbReference type="PANTHER" id="PTHR45826">
    <property type="entry name" value="POLYAMINE TRANSPORTER PUT1"/>
    <property type="match status" value="1"/>
</dbReference>
<dbReference type="PIRSF" id="PIRSF006060">
    <property type="entry name" value="AA_transporter"/>
    <property type="match status" value="1"/>
</dbReference>
<evidence type="ECO:0000256" key="5">
    <source>
        <dbReference type="ARBA" id="ARBA00022989"/>
    </source>
</evidence>
<dbReference type="PANTHER" id="PTHR45826:SF2">
    <property type="entry name" value="AMINO ACID TRANSPORTER"/>
    <property type="match status" value="1"/>
</dbReference>
<feature type="transmembrane region" description="Helical" evidence="8">
    <location>
        <begin position="119"/>
        <end position="135"/>
    </location>
</feature>
<dbReference type="GO" id="GO:0005886">
    <property type="term" value="C:plasma membrane"/>
    <property type="evidence" value="ECO:0007669"/>
    <property type="project" value="UniProtKB-SubCell"/>
</dbReference>
<organism evidence="9">
    <name type="scientific">Entomoneis paludosa</name>
    <dbReference type="NCBI Taxonomy" id="265537"/>
    <lineage>
        <taxon>Eukaryota</taxon>
        <taxon>Sar</taxon>
        <taxon>Stramenopiles</taxon>
        <taxon>Ochrophyta</taxon>
        <taxon>Bacillariophyta</taxon>
        <taxon>Bacillariophyceae</taxon>
        <taxon>Bacillariophycidae</taxon>
        <taxon>Entomoneidaceae</taxon>
        <taxon>Entomoneis</taxon>
    </lineage>
</organism>
<keyword evidence="6 8" id="KW-0472">Membrane</keyword>
<evidence type="ECO:0000256" key="8">
    <source>
        <dbReference type="SAM" id="Phobius"/>
    </source>
</evidence>
<proteinExistence type="inferred from homology"/>
<reference evidence="9" key="1">
    <citation type="submission" date="2021-01" db="EMBL/GenBank/DDBJ databases">
        <authorList>
            <person name="Corre E."/>
            <person name="Pelletier E."/>
            <person name="Niang G."/>
            <person name="Scheremetjew M."/>
            <person name="Finn R."/>
            <person name="Kale V."/>
            <person name="Holt S."/>
            <person name="Cochrane G."/>
            <person name="Meng A."/>
            <person name="Brown T."/>
            <person name="Cohen L."/>
        </authorList>
    </citation>
    <scope>NUCLEOTIDE SEQUENCE</scope>
    <source>
        <strain evidence="9">CCMP125</strain>
    </source>
</reference>
<name>A0A7S2Y9F4_9STRA</name>
<feature type="transmembrane region" description="Helical" evidence="8">
    <location>
        <begin position="445"/>
        <end position="463"/>
    </location>
</feature>
<feature type="transmembrane region" description="Helical" evidence="8">
    <location>
        <begin position="147"/>
        <end position="165"/>
    </location>
</feature>
<evidence type="ECO:0000256" key="3">
    <source>
        <dbReference type="ARBA" id="ARBA00022475"/>
    </source>
</evidence>
<evidence type="ECO:0000256" key="1">
    <source>
        <dbReference type="ARBA" id="ARBA00004651"/>
    </source>
</evidence>
<dbReference type="GO" id="GO:0015203">
    <property type="term" value="F:polyamine transmembrane transporter activity"/>
    <property type="evidence" value="ECO:0007669"/>
    <property type="project" value="UniProtKB-ARBA"/>
</dbReference>
<dbReference type="Pfam" id="PF13520">
    <property type="entry name" value="AA_permease_2"/>
    <property type="match status" value="1"/>
</dbReference>
<sequence length="483" mass="52514">MSASTTSSDMTSSDVSGDPFDTREKLGIAPLAIIIFYGVSGGPFGVEETVRSAGSFYTLLGFFVMPFVWSVQEALMTAELGSAFPESAGCVAWVQEAFGDRMGWMSGYLSWISGATDNAIYPVLFVEYLIQLVGVDKEESLGQFARFLMFSSMSCLLAYANWLGLPLVGKMSMTICMVAMSPFVILVVVGAFKVDTTRWFTPPTVDNHSGDDTPVDLFSFAALSTISWRPFLNNLFWNLNSFDNAATFSADVENPGKVLPLALGWSVVMVSSSYLIPLLVALGASSAEQKDWVDGYFSVIAEEIAGPWLAGWLVFAAGISNIAQFQAELSSDAFQLLGMAERGYLPQLFATRSRHGTPTYGLLLGTLVIVCMSFSKLEQLIEMLNFNYALSLFLEYLSFIKLRISRPDLERPYRIPLSTVGCFILFIPSLTAILIVIALASSETYMFSIAVNALGLLIFSTRANAKSGGYQVLGGGSSGEMYT</sequence>
<keyword evidence="4 8" id="KW-0812">Transmembrane</keyword>
<feature type="transmembrane region" description="Helical" evidence="8">
    <location>
        <begin position="258"/>
        <end position="284"/>
    </location>
</feature>
<evidence type="ECO:0000256" key="2">
    <source>
        <dbReference type="ARBA" id="ARBA00022448"/>
    </source>
</evidence>
<feature type="transmembrane region" description="Helical" evidence="8">
    <location>
        <begin position="416"/>
        <end position="439"/>
    </location>
</feature>
<feature type="transmembrane region" description="Helical" evidence="8">
    <location>
        <begin position="53"/>
        <end position="71"/>
    </location>
</feature>
<feature type="transmembrane region" description="Helical" evidence="8">
    <location>
        <begin position="304"/>
        <end position="323"/>
    </location>
</feature>
<keyword evidence="3" id="KW-1003">Cell membrane</keyword>
<accession>A0A7S2Y9F4</accession>
<evidence type="ECO:0000256" key="7">
    <source>
        <dbReference type="ARBA" id="ARBA00024041"/>
    </source>
</evidence>
<dbReference type="InterPro" id="IPR044566">
    <property type="entry name" value="RMV1-like"/>
</dbReference>
<feature type="transmembrane region" description="Helical" evidence="8">
    <location>
        <begin position="171"/>
        <end position="192"/>
    </location>
</feature>
<evidence type="ECO:0000256" key="4">
    <source>
        <dbReference type="ARBA" id="ARBA00022692"/>
    </source>
</evidence>
<keyword evidence="5 8" id="KW-1133">Transmembrane helix</keyword>
<evidence type="ECO:0000313" key="9">
    <source>
        <dbReference type="EMBL" id="CAD9960493.1"/>
    </source>
</evidence>
<protein>
    <recommendedName>
        <fullName evidence="10">Amino acid permease/ SLC12A domain-containing protein</fullName>
    </recommendedName>
</protein>
<gene>
    <name evidence="9" type="ORF">APAL1065_LOCUS9650</name>
</gene>
<comment type="subcellular location">
    <subcellularLocation>
        <location evidence="1">Cell membrane</location>
        <topology evidence="1">Multi-pass membrane protein</topology>
    </subcellularLocation>
</comment>
<evidence type="ECO:0000256" key="6">
    <source>
        <dbReference type="ARBA" id="ARBA00023136"/>
    </source>
</evidence>
<feature type="transmembrane region" description="Helical" evidence="8">
    <location>
        <begin position="26"/>
        <end position="46"/>
    </location>
</feature>